<reference evidence="1" key="2">
    <citation type="journal article" date="2021" name="PeerJ">
        <title>Extensive microbial diversity within the chicken gut microbiome revealed by metagenomics and culture.</title>
        <authorList>
            <person name="Gilroy R."/>
            <person name="Ravi A."/>
            <person name="Getino M."/>
            <person name="Pursley I."/>
            <person name="Horton D.L."/>
            <person name="Alikhan N.F."/>
            <person name="Baker D."/>
            <person name="Gharbi K."/>
            <person name="Hall N."/>
            <person name="Watson M."/>
            <person name="Adriaenssens E.M."/>
            <person name="Foster-Nyarko E."/>
            <person name="Jarju S."/>
            <person name="Secka A."/>
            <person name="Antonio M."/>
            <person name="Oren A."/>
            <person name="Chaudhuri R.R."/>
            <person name="La Ragione R."/>
            <person name="Hildebrand F."/>
            <person name="Pallen M.J."/>
        </authorList>
    </citation>
    <scope>NUCLEOTIDE SEQUENCE</scope>
    <source>
        <strain evidence="1">ChiHjej13B12-12457</strain>
    </source>
</reference>
<evidence type="ECO:0000313" key="1">
    <source>
        <dbReference type="EMBL" id="HIR63528.1"/>
    </source>
</evidence>
<sequence>EDYIVGMNAIPVCTLLFNVTVLAFCLMSNHVHFIVHGDEADCRKFIINYRRKLGKLADIKGVDICMKIIDDAEYLKRAIGYVLRNPVSAGLKILPIHYEWSSASLYFRNPIQTAYGSVSDSPRTVGTLSYREKRRLLHSQTKELDRFTLTSENMINPECYVDVRAVEELFYSPARLMYFISSKENMEVELRSGILHKARYTDDELIISIGNICQEVFRCESPDKLSIEDRYRLADLVRKRYGSPFKQIARLTGTDPEILRRAR</sequence>
<reference evidence="1" key="1">
    <citation type="submission" date="2020-10" db="EMBL/GenBank/DDBJ databases">
        <authorList>
            <person name="Gilroy R."/>
        </authorList>
    </citation>
    <scope>NUCLEOTIDE SEQUENCE</scope>
    <source>
        <strain evidence="1">ChiHjej13B12-12457</strain>
    </source>
</reference>
<dbReference type="AlphaFoldDB" id="A0A9D1E2T1"/>
<accession>A0A9D1E2T1</accession>
<organism evidence="1 2">
    <name type="scientific">Candidatus Coprenecus avistercoris</name>
    <dbReference type="NCBI Taxonomy" id="2840730"/>
    <lineage>
        <taxon>Bacteria</taxon>
        <taxon>Pseudomonadati</taxon>
        <taxon>Bacteroidota</taxon>
        <taxon>Bacteroidia</taxon>
        <taxon>Bacteroidales</taxon>
        <taxon>Rikenellaceae</taxon>
        <taxon>Rikenellaceae incertae sedis</taxon>
        <taxon>Candidatus Coprenecus</taxon>
    </lineage>
</organism>
<dbReference type="EMBL" id="DVHI01000102">
    <property type="protein sequence ID" value="HIR63528.1"/>
    <property type="molecule type" value="Genomic_DNA"/>
</dbReference>
<dbReference type="InterPro" id="IPR036515">
    <property type="entry name" value="Transposase_17_sf"/>
</dbReference>
<comment type="caution">
    <text evidence="1">The sequence shown here is derived from an EMBL/GenBank/DDBJ whole genome shotgun (WGS) entry which is preliminary data.</text>
</comment>
<dbReference type="GO" id="GO:0004803">
    <property type="term" value="F:transposase activity"/>
    <property type="evidence" value="ECO:0007669"/>
    <property type="project" value="InterPro"/>
</dbReference>
<gene>
    <name evidence="1" type="ORF">IAC94_08450</name>
</gene>
<dbReference type="Proteomes" id="UP000886744">
    <property type="component" value="Unassembled WGS sequence"/>
</dbReference>
<dbReference type="GO" id="GO:0006313">
    <property type="term" value="P:DNA transposition"/>
    <property type="evidence" value="ECO:0007669"/>
    <property type="project" value="InterPro"/>
</dbReference>
<dbReference type="SUPFAM" id="SSF143422">
    <property type="entry name" value="Transposase IS200-like"/>
    <property type="match status" value="1"/>
</dbReference>
<dbReference type="GO" id="GO:0003677">
    <property type="term" value="F:DNA binding"/>
    <property type="evidence" value="ECO:0007669"/>
    <property type="project" value="InterPro"/>
</dbReference>
<feature type="non-terminal residue" evidence="1">
    <location>
        <position position="1"/>
    </location>
</feature>
<evidence type="ECO:0008006" key="3">
    <source>
        <dbReference type="Google" id="ProtNLM"/>
    </source>
</evidence>
<dbReference type="Gene3D" id="3.30.70.1290">
    <property type="entry name" value="Transposase IS200-like"/>
    <property type="match status" value="1"/>
</dbReference>
<protein>
    <recommendedName>
        <fullName evidence="3">Transposase IS200-like domain-containing protein</fullName>
    </recommendedName>
</protein>
<proteinExistence type="predicted"/>
<evidence type="ECO:0000313" key="2">
    <source>
        <dbReference type="Proteomes" id="UP000886744"/>
    </source>
</evidence>
<name>A0A9D1E2T1_9BACT</name>